<keyword evidence="6" id="KW-1185">Reference proteome</keyword>
<dbReference type="AlphaFoldDB" id="Q2S4X5"/>
<dbReference type="InterPro" id="IPR049625">
    <property type="entry name" value="Glyco_transf_61_cat"/>
</dbReference>
<gene>
    <name evidence="5" type="ordered locus">SRU_0614</name>
</gene>
<dbReference type="HOGENOM" id="CLU_053468_0_0_10"/>
<proteinExistence type="predicted"/>
<keyword evidence="3" id="KW-0325">Glycoprotein</keyword>
<dbReference type="GO" id="GO:0016757">
    <property type="term" value="F:glycosyltransferase activity"/>
    <property type="evidence" value="ECO:0007669"/>
    <property type="project" value="UniProtKB-KW"/>
</dbReference>
<dbReference type="EnsemblBacteria" id="ABC44700">
    <property type="protein sequence ID" value="ABC44700"/>
    <property type="gene ID" value="SRU_0614"/>
</dbReference>
<dbReference type="DNASU" id="3851774"/>
<accession>Q2S4X5</accession>
<name>Q2S4X5_SALRD</name>
<dbReference type="PANTHER" id="PTHR20961">
    <property type="entry name" value="GLYCOSYLTRANSFERASE"/>
    <property type="match status" value="1"/>
</dbReference>
<evidence type="ECO:0000256" key="1">
    <source>
        <dbReference type="ARBA" id="ARBA00022676"/>
    </source>
</evidence>
<keyword evidence="1" id="KW-0328">Glycosyltransferase</keyword>
<dbReference type="EMBL" id="CP000159">
    <property type="protein sequence ID" value="ABC44700.1"/>
    <property type="molecule type" value="Genomic_DNA"/>
</dbReference>
<evidence type="ECO:0000259" key="4">
    <source>
        <dbReference type="Pfam" id="PF04577"/>
    </source>
</evidence>
<dbReference type="OrthoDB" id="1156086at2"/>
<sequence length="417" mass="48393">MEIEVISIMESYGMFCLLWRSIMSRIIFPLGRTTRNLLSKTMCHLTLPMRWLPSDSKSFGPPRGYYHHARTYVDQHDGRYQTVFPERKRVHAEPSSIYSSTHWKFKNEKESTLREDYVATIPKGRIVGTPGDVVTANDRLLADASKQLATEAQCHHLLRKPWLPTLEKIDGNIAVLASDRGSEFYHWFVDVLPRIYLVNKSKERIDYYYVPDDDSYKKKTLQKIGIDSGKIINPSQDHHIEAAKVIVPSLPRTFGNVPRWSTEFLRKRLIPTVDEANSKLPSRVYIDRVNVLRRKVANRERTINFLKKYNFKPVRLENYKWDKQVSIVRNASIIVAPHGAGLVNTIFCSDGCNIIEIFSPNYMNLCYWKLLQNLNVRYHYIIGSGKRPKKGNDPHYGWDPIEVNIDALENTLEAILR</sequence>
<feature type="domain" description="Glycosyltransferase 61 catalytic" evidence="4">
    <location>
        <begin position="184"/>
        <end position="355"/>
    </location>
</feature>
<dbReference type="Pfam" id="PF04577">
    <property type="entry name" value="Glyco_transf_61"/>
    <property type="match status" value="1"/>
</dbReference>
<dbReference type="SMR" id="Q2S4X5"/>
<evidence type="ECO:0000256" key="3">
    <source>
        <dbReference type="ARBA" id="ARBA00023180"/>
    </source>
</evidence>
<evidence type="ECO:0000313" key="5">
    <source>
        <dbReference type="EMBL" id="ABC44700.1"/>
    </source>
</evidence>
<dbReference type="KEGG" id="sru:SRU_0614"/>
<keyword evidence="2" id="KW-0808">Transferase</keyword>
<protein>
    <recommendedName>
        <fullName evidence="4">Glycosyltransferase 61 catalytic domain-containing protein</fullName>
    </recommendedName>
</protein>
<dbReference type="InterPro" id="IPR007657">
    <property type="entry name" value="Glycosyltransferase_61"/>
</dbReference>
<evidence type="ECO:0000313" key="6">
    <source>
        <dbReference type="Proteomes" id="UP000008674"/>
    </source>
</evidence>
<dbReference type="eggNOG" id="COG4421">
    <property type="taxonomic scope" value="Bacteria"/>
</dbReference>
<dbReference type="Proteomes" id="UP000008674">
    <property type="component" value="Chromosome"/>
</dbReference>
<reference evidence="5 6" key="1">
    <citation type="journal article" date="2005" name="Proc. Natl. Acad. Sci. U.S.A.">
        <title>The genome of Salinibacter ruber: convergence and gene exchange among hyperhalophilic bacteria and archaea.</title>
        <authorList>
            <person name="Mongodin E.F."/>
            <person name="Nelson K.E."/>
            <person name="Daugherty S."/>
            <person name="Deboy R.T."/>
            <person name="Wister J."/>
            <person name="Khouri H."/>
            <person name="Weidman J."/>
            <person name="Walsh D.A."/>
            <person name="Papke R.T."/>
            <person name="Sanchez Perez G."/>
            <person name="Sharma A.K."/>
            <person name="Nesbo C.L."/>
            <person name="MacLeod D."/>
            <person name="Bapteste E."/>
            <person name="Doolittle W.F."/>
            <person name="Charlebois R.L."/>
            <person name="Legault B."/>
            <person name="Rodriguez-Valera F."/>
        </authorList>
    </citation>
    <scope>NUCLEOTIDE SEQUENCE [LARGE SCALE GENOMIC DNA]</scope>
    <source>
        <strain evidence="6">DSM 13855 / CECT 5946 / M31</strain>
    </source>
</reference>
<evidence type="ECO:0000256" key="2">
    <source>
        <dbReference type="ARBA" id="ARBA00022679"/>
    </source>
</evidence>
<dbReference type="STRING" id="309807.SRU_0614"/>
<organism evidence="5 6">
    <name type="scientific">Salinibacter ruber (strain DSM 13855 / M31)</name>
    <dbReference type="NCBI Taxonomy" id="309807"/>
    <lineage>
        <taxon>Bacteria</taxon>
        <taxon>Pseudomonadati</taxon>
        <taxon>Rhodothermota</taxon>
        <taxon>Rhodothermia</taxon>
        <taxon>Rhodothermales</taxon>
        <taxon>Salinibacteraceae</taxon>
        <taxon>Salinibacter</taxon>
    </lineage>
</organism>